<feature type="non-terminal residue" evidence="2">
    <location>
        <position position="924"/>
    </location>
</feature>
<protein>
    <recommendedName>
        <fullName evidence="1">Trimeric autotransporter adhesin YadA-like stalk domain-containing protein</fullName>
    </recommendedName>
</protein>
<feature type="domain" description="Trimeric autotransporter adhesin YadA-like stalk" evidence="1">
    <location>
        <begin position="387"/>
        <end position="426"/>
    </location>
</feature>
<gene>
    <name evidence="2" type="ORF">CW311_12985</name>
</gene>
<reference evidence="2 3" key="1">
    <citation type="submission" date="2017-12" db="EMBL/GenBank/DDBJ databases">
        <title>Draft Genome sequences of multiple microbial strains isolated from spacecraft associated surfaces.</title>
        <authorList>
            <person name="Seuylemezian A."/>
            <person name="Vaishampayan P."/>
            <person name="Venkateswaran K."/>
        </authorList>
    </citation>
    <scope>NUCLEOTIDE SEQUENCE [LARGE SCALE GENOMIC DNA]</scope>
    <source>
        <strain evidence="2 3">2P01AA</strain>
    </source>
</reference>
<dbReference type="Proteomes" id="UP000233553">
    <property type="component" value="Unassembled WGS sequence"/>
</dbReference>
<feature type="domain" description="Trimeric autotransporter adhesin YadA-like stalk" evidence="1">
    <location>
        <begin position="905"/>
        <end position="924"/>
    </location>
</feature>
<proteinExistence type="predicted"/>
<evidence type="ECO:0000313" key="2">
    <source>
        <dbReference type="EMBL" id="PKF32546.1"/>
    </source>
</evidence>
<dbReference type="GO" id="GO:0019867">
    <property type="term" value="C:outer membrane"/>
    <property type="evidence" value="ECO:0007669"/>
    <property type="project" value="InterPro"/>
</dbReference>
<feature type="domain" description="Trimeric autotransporter adhesin YadA-like stalk" evidence="1">
    <location>
        <begin position="81"/>
        <end position="122"/>
    </location>
</feature>
<dbReference type="InterPro" id="IPR011049">
    <property type="entry name" value="Serralysin-like_metalloprot_C"/>
</dbReference>
<dbReference type="SUPFAM" id="SSF101967">
    <property type="entry name" value="Adhesin YadA, collagen-binding domain"/>
    <property type="match status" value="3"/>
</dbReference>
<evidence type="ECO:0000313" key="3">
    <source>
        <dbReference type="Proteomes" id="UP000233553"/>
    </source>
</evidence>
<name>A0A2N0WD50_9GAMM</name>
<dbReference type="Gene3D" id="2.20.70.140">
    <property type="match status" value="3"/>
</dbReference>
<sequence>MAGAKTTAGADRSIAFGVGAQTGASAVDGVALGTGANASVANSVALGGGSTTTAPSGTGYITNSAVPTSVVSVGSASNLRRIQNVADGAADQDAVTVAQLKDVNNRAVGNTTALGGGAAYNAATDTYTAPSYTINKADAGSYAAATNVGTALSNLNTEIQREITFVGNTGTVGRNLGETLNITGGLAGAGSNSNVKTVITGSTVDIQIANSPNFSGTVTSTGQQVNGNSTVTGNSIVNGTSTIGSGGNAVTLTGTANGLDVGGKKITNVAAPTVGSDATNKTYVDGKVQTLADTPLGFVGDSGTKSTRKLGEDLNVKGGATGTLTNGNIGVVSNGSNQLDIKLAETVNLGANGSVTTGNSKVDNSGLTITGGPSVTNAGINAANKNISNVADATTADQAVNKGQLDTVSTQANKAITFTGNARKSGDTKDVDRKLGETIAISGAASTAGTYSGANVKTVTDQTGSIAIQIADAPNFAGTVTSTGQQVNGNSTVTGNSIVNGTSTIGSGANAITLSGTANGLDVGGKKITNVAAPTVGSDATNKTYVDGKVQTLADTPLGFVGDSGTKATRKLGEDLNVKGGATGTLTNGNIGVVSNGSNQLDIKLAETVNLGSNGSVTTGNTKIDNSGLTITGGPSVTSAGINAGSKVISNVAAGSAATDAVNKGQLDTVSTQANKAITFTGNARKLGDTTDVDRKLGESIAISGAASTAGSYSGANVKTVTDQTGSIAIQIADAPNFAGTVTSIGQQVNGNSVVTGTSTIGSGANAITLSGTANGLDVGGKKITNIAAPTVGSDATNKTYVDGKVQTLADKPLGFVGDSGTKATRKLGEDLNVKGGATGTLTNGNIGVVSNGSNQLDIKLAETVNLGANGSVTTGNSKVDNSGLTITGGPSVTSTGINAGSKVITNVAAGSAATDAVNKGQLD</sequence>
<evidence type="ECO:0000259" key="1">
    <source>
        <dbReference type="Pfam" id="PF05662"/>
    </source>
</evidence>
<feature type="domain" description="Trimeric autotransporter adhesin YadA-like stalk" evidence="1">
    <location>
        <begin position="649"/>
        <end position="684"/>
    </location>
</feature>
<dbReference type="Gene3D" id="6.10.250.2040">
    <property type="match status" value="1"/>
</dbReference>
<dbReference type="InterPro" id="IPR008635">
    <property type="entry name" value="Coiled_stalk_dom"/>
</dbReference>
<dbReference type="EMBL" id="PISJ01000015">
    <property type="protein sequence ID" value="PKF32546.1"/>
    <property type="molecule type" value="Genomic_DNA"/>
</dbReference>
<accession>A0A2N0WD50</accession>
<dbReference type="Gene3D" id="2.150.10.10">
    <property type="entry name" value="Serralysin-like metalloprotease, C-terminal"/>
    <property type="match status" value="1"/>
</dbReference>
<organism evidence="2 3">
    <name type="scientific">Acinetobacter proteolyticus</name>
    <dbReference type="NCBI Taxonomy" id="1776741"/>
    <lineage>
        <taxon>Bacteria</taxon>
        <taxon>Pseudomonadati</taxon>
        <taxon>Pseudomonadota</taxon>
        <taxon>Gammaproteobacteria</taxon>
        <taxon>Moraxellales</taxon>
        <taxon>Moraxellaceae</taxon>
        <taxon>Acinetobacter</taxon>
    </lineage>
</organism>
<comment type="caution">
    <text evidence="2">The sequence shown here is derived from an EMBL/GenBank/DDBJ whole genome shotgun (WGS) entry which is preliminary data.</text>
</comment>
<dbReference type="AlphaFoldDB" id="A0A2N0WD50"/>
<dbReference type="Pfam" id="PF05662">
    <property type="entry name" value="YadA_stalk"/>
    <property type="match status" value="4"/>
</dbReference>